<comment type="cofactor">
    <cofactor evidence="1 12">
        <name>FAD</name>
        <dbReference type="ChEBI" id="CHEBI:57692"/>
    </cofactor>
</comment>
<dbReference type="PANTHER" id="PTHR45754">
    <property type="entry name" value="METHYLENETETRAHYDROFOLATE REDUCTASE"/>
    <property type="match status" value="1"/>
</dbReference>
<comment type="pathway">
    <text evidence="10">Amino-acid biosynthesis; L-methionine biosynthesis via de novo pathway.</text>
</comment>
<protein>
    <recommendedName>
        <fullName evidence="12">Methylenetetrahydrofolate reductase</fullName>
        <ecNumber evidence="12">1.5.1.54</ecNumber>
    </recommendedName>
</protein>
<dbReference type="GO" id="GO:0106312">
    <property type="term" value="F:methylenetetrahydrofolate reductase (NADH) activity"/>
    <property type="evidence" value="ECO:0007669"/>
    <property type="project" value="UniProtKB-EC"/>
</dbReference>
<evidence type="ECO:0000256" key="8">
    <source>
        <dbReference type="ARBA" id="ARBA00023027"/>
    </source>
</evidence>
<dbReference type="OrthoDB" id="9812555at2"/>
<dbReference type="GO" id="GO:0009086">
    <property type="term" value="P:methionine biosynthetic process"/>
    <property type="evidence" value="ECO:0007669"/>
    <property type="project" value="UniProtKB-KW"/>
</dbReference>
<evidence type="ECO:0000256" key="11">
    <source>
        <dbReference type="ARBA" id="ARBA00048628"/>
    </source>
</evidence>
<dbReference type="GO" id="GO:0005829">
    <property type="term" value="C:cytosol"/>
    <property type="evidence" value="ECO:0007669"/>
    <property type="project" value="InterPro"/>
</dbReference>
<dbReference type="UniPathway" id="UPA00193"/>
<dbReference type="EMBL" id="CZBY01000012">
    <property type="protein sequence ID" value="CUQ87708.1"/>
    <property type="molecule type" value="Genomic_DNA"/>
</dbReference>
<name>A0A174ZTE9_9FIRM</name>
<dbReference type="STRING" id="39492.ERS852540_01566"/>
<evidence type="ECO:0000256" key="12">
    <source>
        <dbReference type="RuleBase" id="RU003862"/>
    </source>
</evidence>
<evidence type="ECO:0000313" key="14">
    <source>
        <dbReference type="Proteomes" id="UP000095662"/>
    </source>
</evidence>
<dbReference type="Pfam" id="PF02219">
    <property type="entry name" value="MTHFR"/>
    <property type="match status" value="1"/>
</dbReference>
<dbReference type="PANTHER" id="PTHR45754:SF3">
    <property type="entry name" value="METHYLENETETRAHYDROFOLATE REDUCTASE (NADPH)"/>
    <property type="match status" value="1"/>
</dbReference>
<keyword evidence="7 12" id="KW-0560">Oxidoreductase</keyword>
<organism evidence="13 14">
    <name type="scientific">[Eubacterium] siraeum</name>
    <dbReference type="NCBI Taxonomy" id="39492"/>
    <lineage>
        <taxon>Bacteria</taxon>
        <taxon>Bacillati</taxon>
        <taxon>Bacillota</taxon>
        <taxon>Clostridia</taxon>
        <taxon>Eubacteriales</taxon>
        <taxon>Oscillospiraceae</taxon>
        <taxon>Oscillospiraceae incertae sedis</taxon>
    </lineage>
</organism>
<dbReference type="InterPro" id="IPR003171">
    <property type="entry name" value="Mehydrof_redctse-like"/>
</dbReference>
<evidence type="ECO:0000256" key="5">
    <source>
        <dbReference type="ARBA" id="ARBA00022630"/>
    </source>
</evidence>
<evidence type="ECO:0000256" key="10">
    <source>
        <dbReference type="ARBA" id="ARBA00034478"/>
    </source>
</evidence>
<dbReference type="EC" id="1.5.1.54" evidence="12"/>
<evidence type="ECO:0000256" key="2">
    <source>
        <dbReference type="ARBA" id="ARBA00004777"/>
    </source>
</evidence>
<sequence>MKIKDLYTPGRTVFSLEVFPPNKNFPIETVYDAIEGLAAINPAYISVTYGAGGNRANRSTCEIASHIKEKYGIESMAHLTCINSTRDDVDFMLDDFAANGIENILALRGDNKPDEEPKNDFPHASDLTAYIASKGNFDIAGACYPETHVDAESAEEDIKNLKIKVDAGASHLVSQLFFDNSCYYDFEKRARAAGIDVPIAAGIMPVTNKKQIERMVTLCGASLPSKFVKMMQKYENDPEALRSAGIAYAIDQIVDLISNDVQGIHLYAMNNPAVASRIYNGIKDLL</sequence>
<reference evidence="13 14" key="1">
    <citation type="submission" date="2015-09" db="EMBL/GenBank/DDBJ databases">
        <authorList>
            <consortium name="Pathogen Informatics"/>
        </authorList>
    </citation>
    <scope>NUCLEOTIDE SEQUENCE [LARGE SCALE GENOMIC DNA]</scope>
    <source>
        <strain evidence="13 14">2789STDY5834928</strain>
    </source>
</reference>
<comment type="pathway">
    <text evidence="2 12">One-carbon metabolism; tetrahydrofolate interconversion.</text>
</comment>
<evidence type="ECO:0000256" key="9">
    <source>
        <dbReference type="ARBA" id="ARBA00023167"/>
    </source>
</evidence>
<dbReference type="Gene3D" id="3.20.20.220">
    <property type="match status" value="1"/>
</dbReference>
<proteinExistence type="inferred from homology"/>
<accession>A0A174ZTE9</accession>
<evidence type="ECO:0000256" key="1">
    <source>
        <dbReference type="ARBA" id="ARBA00001974"/>
    </source>
</evidence>
<dbReference type="SUPFAM" id="SSF51730">
    <property type="entry name" value="FAD-linked oxidoreductase"/>
    <property type="match status" value="1"/>
</dbReference>
<dbReference type="NCBIfam" id="TIGR00676">
    <property type="entry name" value="fadh2"/>
    <property type="match status" value="1"/>
</dbReference>
<evidence type="ECO:0000256" key="3">
    <source>
        <dbReference type="ARBA" id="ARBA00006743"/>
    </source>
</evidence>
<keyword evidence="9" id="KW-0486">Methionine biosynthesis</keyword>
<comment type="catalytic activity">
    <reaction evidence="11">
        <text>(6S)-5-methyl-5,6,7,8-tetrahydrofolate + NAD(+) = (6R)-5,10-methylene-5,6,7,8-tetrahydrofolate + NADH + H(+)</text>
        <dbReference type="Rhea" id="RHEA:19821"/>
        <dbReference type="ChEBI" id="CHEBI:15378"/>
        <dbReference type="ChEBI" id="CHEBI:15636"/>
        <dbReference type="ChEBI" id="CHEBI:18608"/>
        <dbReference type="ChEBI" id="CHEBI:57540"/>
        <dbReference type="ChEBI" id="CHEBI:57945"/>
        <dbReference type="EC" id="1.5.1.54"/>
    </reaction>
    <physiologicalReaction direction="right-to-left" evidence="11">
        <dbReference type="Rhea" id="RHEA:19823"/>
    </physiologicalReaction>
</comment>
<gene>
    <name evidence="13" type="primary">metF</name>
    <name evidence="13" type="ORF">ERS852540_01566</name>
</gene>
<comment type="similarity">
    <text evidence="3 12">Belongs to the methylenetetrahydrofolate reductase family.</text>
</comment>
<keyword evidence="8" id="KW-0520">NAD</keyword>
<dbReference type="CDD" id="cd00537">
    <property type="entry name" value="MTHFR"/>
    <property type="match status" value="1"/>
</dbReference>
<dbReference type="GO" id="GO:0035999">
    <property type="term" value="P:tetrahydrofolate interconversion"/>
    <property type="evidence" value="ECO:0007669"/>
    <property type="project" value="UniProtKB-UniPathway"/>
</dbReference>
<evidence type="ECO:0000313" key="13">
    <source>
        <dbReference type="EMBL" id="CUQ87708.1"/>
    </source>
</evidence>
<keyword evidence="4" id="KW-0028">Amino-acid biosynthesis</keyword>
<evidence type="ECO:0000256" key="7">
    <source>
        <dbReference type="ARBA" id="ARBA00023002"/>
    </source>
</evidence>
<keyword evidence="6 12" id="KW-0274">FAD</keyword>
<keyword evidence="5 12" id="KW-0285">Flavoprotein</keyword>
<evidence type="ECO:0000256" key="4">
    <source>
        <dbReference type="ARBA" id="ARBA00022605"/>
    </source>
</evidence>
<evidence type="ECO:0000256" key="6">
    <source>
        <dbReference type="ARBA" id="ARBA00022827"/>
    </source>
</evidence>
<dbReference type="GO" id="GO:0071949">
    <property type="term" value="F:FAD binding"/>
    <property type="evidence" value="ECO:0007669"/>
    <property type="project" value="TreeGrafter"/>
</dbReference>
<dbReference type="Proteomes" id="UP000095662">
    <property type="component" value="Unassembled WGS sequence"/>
</dbReference>
<dbReference type="InterPro" id="IPR004620">
    <property type="entry name" value="MTHF_reductase_bac"/>
</dbReference>
<dbReference type="AlphaFoldDB" id="A0A174ZTE9"/>
<dbReference type="InterPro" id="IPR029041">
    <property type="entry name" value="FAD-linked_oxidoreductase-like"/>
</dbReference>